<keyword evidence="2" id="KW-0238">DNA-binding</keyword>
<dbReference type="InterPro" id="IPR005471">
    <property type="entry name" value="Tscrpt_reg_IclR_N"/>
</dbReference>
<dbReference type="InterPro" id="IPR036390">
    <property type="entry name" value="WH_DNA-bd_sf"/>
</dbReference>
<accession>A0ABS7NQ42</accession>
<feature type="domain" description="IclR-ED" evidence="5">
    <location>
        <begin position="64"/>
        <end position="237"/>
    </location>
</feature>
<evidence type="ECO:0000256" key="3">
    <source>
        <dbReference type="ARBA" id="ARBA00023163"/>
    </source>
</evidence>
<evidence type="ECO:0000313" key="6">
    <source>
        <dbReference type="EMBL" id="MBY6319872.1"/>
    </source>
</evidence>
<name>A0ABS7NQ42_9NOCA</name>
<dbReference type="Gene3D" id="3.30.450.40">
    <property type="match status" value="1"/>
</dbReference>
<dbReference type="Pfam" id="PF01614">
    <property type="entry name" value="IclR_C"/>
    <property type="match status" value="1"/>
</dbReference>
<comment type="caution">
    <text evidence="6">The sequence shown here is derived from an EMBL/GenBank/DDBJ whole genome shotgun (WGS) entry which is preliminary data.</text>
</comment>
<evidence type="ECO:0000259" key="5">
    <source>
        <dbReference type="PROSITE" id="PS51078"/>
    </source>
</evidence>
<dbReference type="PROSITE" id="PS51077">
    <property type="entry name" value="HTH_ICLR"/>
    <property type="match status" value="1"/>
</dbReference>
<evidence type="ECO:0000259" key="4">
    <source>
        <dbReference type="PROSITE" id="PS51077"/>
    </source>
</evidence>
<feature type="domain" description="HTH iclR-type" evidence="4">
    <location>
        <begin position="1"/>
        <end position="63"/>
    </location>
</feature>
<dbReference type="SMART" id="SM00346">
    <property type="entry name" value="HTH_ICLR"/>
    <property type="match status" value="1"/>
</dbReference>
<evidence type="ECO:0000256" key="1">
    <source>
        <dbReference type="ARBA" id="ARBA00023015"/>
    </source>
</evidence>
<reference evidence="6 7" key="1">
    <citation type="submission" date="2020-06" db="EMBL/GenBank/DDBJ databases">
        <title>Taxonomy, biology and ecology of Rhodococcus bacteria occurring in California pistachio and other woody hosts as revealed by genome sequence analyses.</title>
        <authorList>
            <person name="Gai Y."/>
            <person name="Riely B."/>
        </authorList>
    </citation>
    <scope>NUCLEOTIDE SEQUENCE [LARGE SCALE GENOMIC DNA]</scope>
    <source>
        <strain evidence="6 7">BP-284</strain>
    </source>
</reference>
<gene>
    <name evidence="6" type="ORF">HQ605_03450</name>
</gene>
<dbReference type="Gene3D" id="1.10.10.10">
    <property type="entry name" value="Winged helix-like DNA-binding domain superfamily/Winged helix DNA-binding domain"/>
    <property type="match status" value="1"/>
</dbReference>
<dbReference type="Proteomes" id="UP001520140">
    <property type="component" value="Unassembled WGS sequence"/>
</dbReference>
<dbReference type="SUPFAM" id="SSF46785">
    <property type="entry name" value="Winged helix' DNA-binding domain"/>
    <property type="match status" value="1"/>
</dbReference>
<dbReference type="PANTHER" id="PTHR30136">
    <property type="entry name" value="HELIX-TURN-HELIX TRANSCRIPTIONAL REGULATOR, ICLR FAMILY"/>
    <property type="match status" value="1"/>
</dbReference>
<dbReference type="InterPro" id="IPR050707">
    <property type="entry name" value="HTH_MetabolicPath_Reg"/>
</dbReference>
<dbReference type="InterPro" id="IPR036388">
    <property type="entry name" value="WH-like_DNA-bd_sf"/>
</dbReference>
<evidence type="ECO:0000313" key="7">
    <source>
        <dbReference type="Proteomes" id="UP001520140"/>
    </source>
</evidence>
<keyword evidence="1" id="KW-0805">Transcription regulation</keyword>
<dbReference type="SUPFAM" id="SSF55781">
    <property type="entry name" value="GAF domain-like"/>
    <property type="match status" value="1"/>
</dbReference>
<dbReference type="RefSeq" id="WP_068106113.1">
    <property type="nucleotide sequence ID" value="NZ_JAAFYU010000018.1"/>
</dbReference>
<dbReference type="Pfam" id="PF09339">
    <property type="entry name" value="HTH_IclR"/>
    <property type="match status" value="1"/>
</dbReference>
<protein>
    <submittedName>
        <fullName evidence="6">IclR family transcriptional regulator</fullName>
    </submittedName>
</protein>
<evidence type="ECO:0000256" key="2">
    <source>
        <dbReference type="ARBA" id="ARBA00023125"/>
    </source>
</evidence>
<sequence length="237" mass="25749">MADIGRASLILDTLAESRTMLSLTELARRTGLPRSTVHRLIQALEGELYVVRDPGRRGYSLGPGLLKFGVAAHSRLVSSNRRSLATLARTTGENVDLAVFSGREVVVVDQVESPDRVRSATEVGRAFSLHASCLGVALMALLPDDTVQTLLSGPLTRFTEHTVTDPDVLIRRIEDVRSTRIAVDREEHDLGICAVATAFRGQTGALQAVSVVMPSSRFRLKQSRAIEGLERLNPDLA</sequence>
<dbReference type="InterPro" id="IPR014757">
    <property type="entry name" value="Tscrpt_reg_IclR_C"/>
</dbReference>
<organism evidence="6 7">
    <name type="scientific">Rhodococcoides kroppenstedtii</name>
    <dbReference type="NCBI Taxonomy" id="293050"/>
    <lineage>
        <taxon>Bacteria</taxon>
        <taxon>Bacillati</taxon>
        <taxon>Actinomycetota</taxon>
        <taxon>Actinomycetes</taxon>
        <taxon>Mycobacteriales</taxon>
        <taxon>Nocardiaceae</taxon>
        <taxon>Rhodococcoides</taxon>
    </lineage>
</organism>
<dbReference type="EMBL" id="JABUKG010000002">
    <property type="protein sequence ID" value="MBY6319872.1"/>
    <property type="molecule type" value="Genomic_DNA"/>
</dbReference>
<proteinExistence type="predicted"/>
<dbReference type="InterPro" id="IPR029016">
    <property type="entry name" value="GAF-like_dom_sf"/>
</dbReference>
<keyword evidence="3" id="KW-0804">Transcription</keyword>
<dbReference type="PANTHER" id="PTHR30136:SF35">
    <property type="entry name" value="HTH-TYPE TRANSCRIPTIONAL REGULATOR RV1719"/>
    <property type="match status" value="1"/>
</dbReference>
<dbReference type="PROSITE" id="PS51078">
    <property type="entry name" value="ICLR_ED"/>
    <property type="match status" value="1"/>
</dbReference>
<keyword evidence="7" id="KW-1185">Reference proteome</keyword>